<dbReference type="InterPro" id="IPR002933">
    <property type="entry name" value="Peptidase_M20"/>
</dbReference>
<dbReference type="InterPro" id="IPR010169">
    <property type="entry name" value="AcOrn-deacetyl"/>
</dbReference>
<keyword evidence="5" id="KW-0479">Metal-binding</keyword>
<dbReference type="EMBL" id="AUPL01006296">
    <property type="protein sequence ID" value="ESL06036.1"/>
    <property type="molecule type" value="Genomic_DNA"/>
</dbReference>
<dbReference type="CDD" id="cd03894">
    <property type="entry name" value="M20_ArgE"/>
    <property type="match status" value="1"/>
</dbReference>
<dbReference type="AlphaFoldDB" id="A0A061IVZ7"/>
<dbReference type="Pfam" id="PF01546">
    <property type="entry name" value="Peptidase_M20"/>
    <property type="match status" value="1"/>
</dbReference>
<dbReference type="GO" id="GO:0006526">
    <property type="term" value="P:L-arginine biosynthetic process"/>
    <property type="evidence" value="ECO:0007669"/>
    <property type="project" value="UniProtKB-KW"/>
</dbReference>
<dbReference type="SUPFAM" id="SSF53187">
    <property type="entry name" value="Zn-dependent exopeptidases"/>
    <property type="match status" value="1"/>
</dbReference>
<evidence type="ECO:0000256" key="4">
    <source>
        <dbReference type="ARBA" id="ARBA00022605"/>
    </source>
</evidence>
<keyword evidence="6" id="KW-0378">Hydrolase</keyword>
<accession>A0A061IVZ7</accession>
<keyword evidence="4" id="KW-0028">Amino-acid biosynthesis</keyword>
<gene>
    <name evidence="9" type="ORF">TRSC58_06296</name>
</gene>
<keyword evidence="3" id="KW-0055">Arginine biosynthesis</keyword>
<evidence type="ECO:0000313" key="10">
    <source>
        <dbReference type="Proteomes" id="UP000031737"/>
    </source>
</evidence>
<dbReference type="GO" id="GO:0005737">
    <property type="term" value="C:cytoplasm"/>
    <property type="evidence" value="ECO:0007669"/>
    <property type="project" value="UniProtKB-SubCell"/>
</dbReference>
<reference evidence="9 10" key="1">
    <citation type="submission" date="2013-07" db="EMBL/GenBank/DDBJ databases">
        <authorList>
            <person name="Stoco P.H."/>
            <person name="Wagner G."/>
            <person name="Gerber A."/>
            <person name="Zaha A."/>
            <person name="Thompson C."/>
            <person name="Bartholomeu D.C."/>
            <person name="Luckemeyer D.D."/>
            <person name="Bahia D."/>
            <person name="Loreto E."/>
            <person name="Prestes E.B."/>
            <person name="Lima F.M."/>
            <person name="Rodrigues-Luiz G."/>
            <person name="Vallejo G.A."/>
            <person name="Filho J.F."/>
            <person name="Monteiro K.M."/>
            <person name="Tyler K.M."/>
            <person name="de Almeida L.G."/>
            <person name="Ortiz M.F."/>
            <person name="Siervo M.A."/>
            <person name="de Moraes M.H."/>
            <person name="Cunha O.L."/>
            <person name="Mendonca-Neto R."/>
            <person name="Silva R."/>
            <person name="Teixeira S.M."/>
            <person name="Murta S.M."/>
            <person name="Sincero T.C."/>
            <person name="Mendes T.A."/>
            <person name="Urmenyi T.P."/>
            <person name="Silva V.G."/>
            <person name="da Rocha W.D."/>
            <person name="Andersson B."/>
            <person name="Romanha A.J."/>
            <person name="Steindel M."/>
            <person name="de Vasconcelos A.T."/>
            <person name="Grisard E.C."/>
        </authorList>
    </citation>
    <scope>NUCLEOTIDE SEQUENCE [LARGE SCALE GENOMIC DNA]</scope>
    <source>
        <strain evidence="9 10">SC58</strain>
    </source>
</reference>
<evidence type="ECO:0000256" key="7">
    <source>
        <dbReference type="ARBA" id="ARBA00022833"/>
    </source>
</evidence>
<dbReference type="GO" id="GO:0046872">
    <property type="term" value="F:metal ion binding"/>
    <property type="evidence" value="ECO:0007669"/>
    <property type="project" value="UniProtKB-KW"/>
</dbReference>
<sequence length="397" mass="43433">MATRSMDYTQWLAKLVAFDTTSRNSNLELIHYCKDYLEGIGITCTLVHNSEKTKANLWATLPGEGGVTDGGIIFSGHSDVVPVDGQKWDSDPFTLTERDGKLYGRGTSDMKGFIAVCMSLAPELLRMKRVKPIHYALTYDEEVGCLGGKVLAEFLRDHNIKADGCIIGEPTEMRVVTGHKGAYRFRVCVHGKAAHSSLALTSESCNAIDYAAKLVVKLREVAEEYRRRGGHEKDFMVPFSTISTNVINGGNAMNTVPAQCEIGFEFRNLPREPLATMEQQVRSYVETELLPAMKAEFKDAKIEITPVEAVTPFEGSEEAPITKLARALTNHHTVEKIAPTTEAGHYSGIAGVPTVVCGPHGGAIHCANEYVTVAQLVKCREFLLKAAESLKASPARL</sequence>
<dbReference type="SUPFAM" id="SSF55031">
    <property type="entry name" value="Bacterial exopeptidase dimerisation domain"/>
    <property type="match status" value="1"/>
</dbReference>
<keyword evidence="9" id="KW-0121">Carboxypeptidase</keyword>
<dbReference type="PANTHER" id="PTHR43808">
    <property type="entry name" value="ACETYLORNITHINE DEACETYLASE"/>
    <property type="match status" value="1"/>
</dbReference>
<dbReference type="PANTHER" id="PTHR43808:SF31">
    <property type="entry name" value="N-ACETYL-L-CITRULLINE DEACETYLASE"/>
    <property type="match status" value="1"/>
</dbReference>
<dbReference type="GO" id="GO:0004180">
    <property type="term" value="F:carboxypeptidase activity"/>
    <property type="evidence" value="ECO:0007669"/>
    <property type="project" value="UniProtKB-KW"/>
</dbReference>
<dbReference type="Gene3D" id="3.40.630.10">
    <property type="entry name" value="Zn peptidases"/>
    <property type="match status" value="1"/>
</dbReference>
<dbReference type="OrthoDB" id="238771at2759"/>
<dbReference type="VEuPathDB" id="TriTrypDB:TRSC58_06296"/>
<protein>
    <submittedName>
        <fullName evidence="9">Glutamamyl carboxypeptidase</fullName>
    </submittedName>
</protein>
<evidence type="ECO:0000256" key="5">
    <source>
        <dbReference type="ARBA" id="ARBA00022723"/>
    </source>
</evidence>
<keyword evidence="2" id="KW-0963">Cytoplasm</keyword>
<keyword evidence="10" id="KW-1185">Reference proteome</keyword>
<evidence type="ECO:0000256" key="2">
    <source>
        <dbReference type="ARBA" id="ARBA00022490"/>
    </source>
</evidence>
<dbReference type="NCBIfam" id="NF005710">
    <property type="entry name" value="PRK07522.1"/>
    <property type="match status" value="1"/>
</dbReference>
<name>A0A061IVZ7_TRYRA</name>
<evidence type="ECO:0000256" key="1">
    <source>
        <dbReference type="ARBA" id="ARBA00004496"/>
    </source>
</evidence>
<dbReference type="InterPro" id="IPR050072">
    <property type="entry name" value="Peptidase_M20A"/>
</dbReference>
<comment type="caution">
    <text evidence="9">The sequence shown here is derived from an EMBL/GenBank/DDBJ whole genome shotgun (WGS) entry which is preliminary data.</text>
</comment>
<comment type="subcellular location">
    <subcellularLocation>
        <location evidence="1">Cytoplasm</location>
    </subcellularLocation>
</comment>
<evidence type="ECO:0000256" key="6">
    <source>
        <dbReference type="ARBA" id="ARBA00022801"/>
    </source>
</evidence>
<dbReference type="FunFam" id="3.30.70.360:FF:000003">
    <property type="entry name" value="Acetylornithine deacetylase"/>
    <property type="match status" value="1"/>
</dbReference>
<dbReference type="Proteomes" id="UP000031737">
    <property type="component" value="Unassembled WGS sequence"/>
</dbReference>
<dbReference type="InterPro" id="IPR036264">
    <property type="entry name" value="Bact_exopeptidase_dim_dom"/>
</dbReference>
<organism evidence="9 10">
    <name type="scientific">Trypanosoma rangeli SC58</name>
    <dbReference type="NCBI Taxonomy" id="429131"/>
    <lineage>
        <taxon>Eukaryota</taxon>
        <taxon>Discoba</taxon>
        <taxon>Euglenozoa</taxon>
        <taxon>Kinetoplastea</taxon>
        <taxon>Metakinetoplastina</taxon>
        <taxon>Trypanosomatida</taxon>
        <taxon>Trypanosomatidae</taxon>
        <taxon>Trypanosoma</taxon>
        <taxon>Herpetosoma</taxon>
    </lineage>
</organism>
<dbReference type="GO" id="GO:0008777">
    <property type="term" value="F:acetylornithine deacetylase activity"/>
    <property type="evidence" value="ECO:0007669"/>
    <property type="project" value="TreeGrafter"/>
</dbReference>
<evidence type="ECO:0000256" key="3">
    <source>
        <dbReference type="ARBA" id="ARBA00022571"/>
    </source>
</evidence>
<evidence type="ECO:0000313" key="9">
    <source>
        <dbReference type="EMBL" id="ESL06036.1"/>
    </source>
</evidence>
<proteinExistence type="predicted"/>
<evidence type="ECO:0000259" key="8">
    <source>
        <dbReference type="Pfam" id="PF07687"/>
    </source>
</evidence>
<dbReference type="Gene3D" id="3.30.70.360">
    <property type="match status" value="1"/>
</dbReference>
<dbReference type="NCBIfam" id="TIGR01892">
    <property type="entry name" value="AcOrn-deacetyl"/>
    <property type="match status" value="1"/>
</dbReference>
<dbReference type="Pfam" id="PF07687">
    <property type="entry name" value="M20_dimer"/>
    <property type="match status" value="1"/>
</dbReference>
<feature type="domain" description="Peptidase M20 dimerisation" evidence="8">
    <location>
        <begin position="177"/>
        <end position="290"/>
    </location>
</feature>
<dbReference type="InterPro" id="IPR011650">
    <property type="entry name" value="Peptidase_M20_dimer"/>
</dbReference>
<keyword evidence="7" id="KW-0862">Zinc</keyword>
<keyword evidence="9" id="KW-0645">Protease</keyword>